<comment type="caution">
    <text evidence="2">The sequence shown here is derived from an EMBL/GenBank/DDBJ whole genome shotgun (WGS) entry which is preliminary data.</text>
</comment>
<evidence type="ECO:0000313" key="3">
    <source>
        <dbReference type="Proteomes" id="UP000790347"/>
    </source>
</evidence>
<dbReference type="AlphaFoldDB" id="A0A922HQ94"/>
<accession>A0A922HQ94</accession>
<dbReference type="EMBL" id="ASGP02000007">
    <property type="protein sequence ID" value="KAH9497860.1"/>
    <property type="molecule type" value="Genomic_DNA"/>
</dbReference>
<protein>
    <submittedName>
        <fullName evidence="2">Uncharacterized protein</fullName>
    </submittedName>
</protein>
<reference evidence="2" key="2">
    <citation type="journal article" date="2022" name="Res Sq">
        <title>Comparative Genomics Reveals Insights into the Divergent Evolution of Astigmatic Mites and Household Pest Adaptations.</title>
        <authorList>
            <person name="Xiong Q."/>
            <person name="Wan A.T.-Y."/>
            <person name="Liu X.-Y."/>
            <person name="Fung C.S.-H."/>
            <person name="Xiao X."/>
            <person name="Malainual N."/>
            <person name="Hou J."/>
            <person name="Wang L."/>
            <person name="Wang M."/>
            <person name="Yang K."/>
            <person name="Cui Y."/>
            <person name="Leung E."/>
            <person name="Nong W."/>
            <person name="Shin S.-K."/>
            <person name="Au S."/>
            <person name="Jeong K.Y."/>
            <person name="Chew F.T."/>
            <person name="Hui J."/>
            <person name="Leung T.F."/>
            <person name="Tungtrongchitr A."/>
            <person name="Zhong N."/>
            <person name="Liu Z."/>
            <person name="Tsui S."/>
        </authorList>
    </citation>
    <scope>NUCLEOTIDE SEQUENCE</scope>
    <source>
        <strain evidence="2">Derf</strain>
        <tissue evidence="2">Whole organism</tissue>
    </source>
</reference>
<feature type="region of interest" description="Disordered" evidence="1">
    <location>
        <begin position="44"/>
        <end position="65"/>
    </location>
</feature>
<reference evidence="2" key="1">
    <citation type="submission" date="2013-05" db="EMBL/GenBank/DDBJ databases">
        <authorList>
            <person name="Yim A.K.Y."/>
            <person name="Chan T.F."/>
            <person name="Ji K.M."/>
            <person name="Liu X.Y."/>
            <person name="Zhou J.W."/>
            <person name="Li R.Q."/>
            <person name="Yang K.Y."/>
            <person name="Li J."/>
            <person name="Li M."/>
            <person name="Law P.T.W."/>
            <person name="Wu Y.L."/>
            <person name="Cai Z.L."/>
            <person name="Qin H."/>
            <person name="Bao Y."/>
            <person name="Leung R.K.K."/>
            <person name="Ng P.K.S."/>
            <person name="Zou J."/>
            <person name="Zhong X.J."/>
            <person name="Ran P.X."/>
            <person name="Zhong N.S."/>
            <person name="Liu Z.G."/>
            <person name="Tsui S.K.W."/>
        </authorList>
    </citation>
    <scope>NUCLEOTIDE SEQUENCE</scope>
    <source>
        <strain evidence="2">Derf</strain>
        <tissue evidence="2">Whole organism</tissue>
    </source>
</reference>
<evidence type="ECO:0000256" key="1">
    <source>
        <dbReference type="SAM" id="MobiDB-lite"/>
    </source>
</evidence>
<proteinExistence type="predicted"/>
<dbReference type="Proteomes" id="UP000790347">
    <property type="component" value="Unassembled WGS sequence"/>
</dbReference>
<organism evidence="2 3">
    <name type="scientific">Dermatophagoides farinae</name>
    <name type="common">American house dust mite</name>
    <dbReference type="NCBI Taxonomy" id="6954"/>
    <lineage>
        <taxon>Eukaryota</taxon>
        <taxon>Metazoa</taxon>
        <taxon>Ecdysozoa</taxon>
        <taxon>Arthropoda</taxon>
        <taxon>Chelicerata</taxon>
        <taxon>Arachnida</taxon>
        <taxon>Acari</taxon>
        <taxon>Acariformes</taxon>
        <taxon>Sarcoptiformes</taxon>
        <taxon>Astigmata</taxon>
        <taxon>Psoroptidia</taxon>
        <taxon>Analgoidea</taxon>
        <taxon>Pyroglyphidae</taxon>
        <taxon>Dermatophagoidinae</taxon>
        <taxon>Dermatophagoides</taxon>
    </lineage>
</organism>
<evidence type="ECO:0000313" key="2">
    <source>
        <dbReference type="EMBL" id="KAH9497860.1"/>
    </source>
</evidence>
<name>A0A922HQ94_DERFA</name>
<keyword evidence="3" id="KW-1185">Reference proteome</keyword>
<feature type="compositionally biased region" description="Acidic residues" evidence="1">
    <location>
        <begin position="21"/>
        <end position="32"/>
    </location>
</feature>
<sequence>MGGFNIDGDGDDNGFGMEFMISDDVDDDDDDDSFDLSLIDDIGFDSTLNTNMNGSRSSNEKTKPK</sequence>
<gene>
    <name evidence="2" type="ORF">DERF_013814</name>
</gene>
<feature type="region of interest" description="Disordered" evidence="1">
    <location>
        <begin position="1"/>
        <end position="32"/>
    </location>
</feature>
<feature type="compositionally biased region" description="Polar residues" evidence="1">
    <location>
        <begin position="46"/>
        <end position="57"/>
    </location>
</feature>